<sequence>MMAPSRETSVRGHLPLPPTTPVRVMTDMLYRARERAKKVRLDRGSESEEENGAPESPTPQGDNPSPPPRRRIPNVDPFDTPVRNAITSLQGTSSAFLFSSSPIRSSSDPPANPTIEISPEKSEDVFLLEREPATVLEGELQIALKKALEKNITQKRQMIAMQSALVLNGTYVDLVRGQLEAQEKKKSRGNKKGRLVSDGMPRLLTARDFVQRVTEFERDTAEKAEALKQRKATREERSEALKDWKALDEKQKARNKEIRLEHATRVLEWEAERDLAKQQHRRPGWKKPSIKGLLFSPLPKPGYAVEPGEKTVEPDSDDDGIDPGEGDGKGSDSDSSSSSSSSEDGGSNGSDN</sequence>
<accession>A0AAV9ZJS6</accession>
<dbReference type="Proteomes" id="UP001362999">
    <property type="component" value="Unassembled WGS sequence"/>
</dbReference>
<dbReference type="EMBL" id="JAWWNJ010000137">
    <property type="protein sequence ID" value="KAK6984466.1"/>
    <property type="molecule type" value="Genomic_DNA"/>
</dbReference>
<feature type="compositionally biased region" description="Acidic residues" evidence="1">
    <location>
        <begin position="314"/>
        <end position="325"/>
    </location>
</feature>
<organism evidence="2 3">
    <name type="scientific">Favolaschia claudopus</name>
    <dbReference type="NCBI Taxonomy" id="2862362"/>
    <lineage>
        <taxon>Eukaryota</taxon>
        <taxon>Fungi</taxon>
        <taxon>Dikarya</taxon>
        <taxon>Basidiomycota</taxon>
        <taxon>Agaricomycotina</taxon>
        <taxon>Agaricomycetes</taxon>
        <taxon>Agaricomycetidae</taxon>
        <taxon>Agaricales</taxon>
        <taxon>Marasmiineae</taxon>
        <taxon>Mycenaceae</taxon>
        <taxon>Favolaschia</taxon>
    </lineage>
</organism>
<evidence type="ECO:0000313" key="2">
    <source>
        <dbReference type="EMBL" id="KAK6984466.1"/>
    </source>
</evidence>
<evidence type="ECO:0000313" key="3">
    <source>
        <dbReference type="Proteomes" id="UP001362999"/>
    </source>
</evidence>
<reference evidence="2 3" key="1">
    <citation type="journal article" date="2024" name="J Genomics">
        <title>Draft genome sequencing and assembly of Favolaschia claudopus CIRM-BRFM 2984 isolated from oak limbs.</title>
        <authorList>
            <person name="Navarro D."/>
            <person name="Drula E."/>
            <person name="Chaduli D."/>
            <person name="Cazenave R."/>
            <person name="Ahrendt S."/>
            <person name="Wang J."/>
            <person name="Lipzen A."/>
            <person name="Daum C."/>
            <person name="Barry K."/>
            <person name="Grigoriev I.V."/>
            <person name="Favel A."/>
            <person name="Rosso M.N."/>
            <person name="Martin F."/>
        </authorList>
    </citation>
    <scope>NUCLEOTIDE SEQUENCE [LARGE SCALE GENOMIC DNA]</scope>
    <source>
        <strain evidence="2 3">CIRM-BRFM 2984</strain>
    </source>
</reference>
<name>A0AAV9ZJS6_9AGAR</name>
<proteinExistence type="predicted"/>
<feature type="region of interest" description="Disordered" evidence="1">
    <location>
        <begin position="270"/>
        <end position="352"/>
    </location>
</feature>
<feature type="region of interest" description="Disordered" evidence="1">
    <location>
        <begin position="1"/>
        <end position="82"/>
    </location>
</feature>
<keyword evidence="3" id="KW-1185">Reference proteome</keyword>
<evidence type="ECO:0000256" key="1">
    <source>
        <dbReference type="SAM" id="MobiDB-lite"/>
    </source>
</evidence>
<gene>
    <name evidence="2" type="ORF">R3P38DRAFT_2575870</name>
</gene>
<feature type="compositionally biased region" description="Low complexity" evidence="1">
    <location>
        <begin position="333"/>
        <end position="352"/>
    </location>
</feature>
<dbReference type="AlphaFoldDB" id="A0AAV9ZJS6"/>
<protein>
    <submittedName>
        <fullName evidence="2">HTH CENPB-type domain-containing protein</fullName>
    </submittedName>
</protein>
<feature type="compositionally biased region" description="Basic residues" evidence="1">
    <location>
        <begin position="278"/>
        <end position="289"/>
    </location>
</feature>
<comment type="caution">
    <text evidence="2">The sequence shown here is derived from an EMBL/GenBank/DDBJ whole genome shotgun (WGS) entry which is preliminary data.</text>
</comment>